<dbReference type="InterPro" id="IPR049168">
    <property type="entry name" value="Glyco_hydro_134"/>
</dbReference>
<evidence type="ECO:0000313" key="1">
    <source>
        <dbReference type="EMBL" id="KAG1532980.1"/>
    </source>
</evidence>
<accession>A0A9P6XUZ3</accession>
<sequence length="112" mass="11955">MTTAGYPEKSLPSLLLSCEAAWQGKSSLSATPTSKEVIELAPPKHTIADVLKAVMEATATATGIGQRKQAVLENGGDIWDIVMLETNTMVANCTYSDGKADNTTKFVMFEQS</sequence>
<organism evidence="1 2">
    <name type="scientific">Rhizopus oryzae</name>
    <name type="common">Mucormycosis agent</name>
    <name type="synonym">Rhizopus arrhizus var. delemar</name>
    <dbReference type="NCBI Taxonomy" id="64495"/>
    <lineage>
        <taxon>Eukaryota</taxon>
        <taxon>Fungi</taxon>
        <taxon>Fungi incertae sedis</taxon>
        <taxon>Mucoromycota</taxon>
        <taxon>Mucoromycotina</taxon>
        <taxon>Mucoromycetes</taxon>
        <taxon>Mucorales</taxon>
        <taxon>Mucorineae</taxon>
        <taxon>Rhizopodaceae</taxon>
        <taxon>Rhizopus</taxon>
    </lineage>
</organism>
<protein>
    <submittedName>
        <fullName evidence="1">Uncharacterized protein</fullName>
    </submittedName>
</protein>
<gene>
    <name evidence="1" type="ORF">G6F51_012844</name>
</gene>
<name>A0A9P6XUZ3_RHIOR</name>
<dbReference type="Proteomes" id="UP000717996">
    <property type="component" value="Unassembled WGS sequence"/>
</dbReference>
<comment type="caution">
    <text evidence="1">The sequence shown here is derived from an EMBL/GenBank/DDBJ whole genome shotgun (WGS) entry which is preliminary data.</text>
</comment>
<dbReference type="EMBL" id="JAANIT010004166">
    <property type="protein sequence ID" value="KAG1532980.1"/>
    <property type="molecule type" value="Genomic_DNA"/>
</dbReference>
<evidence type="ECO:0000313" key="2">
    <source>
        <dbReference type="Proteomes" id="UP000717996"/>
    </source>
</evidence>
<dbReference type="Pfam" id="PF21087">
    <property type="entry name" value="Glyco_hydro_134"/>
    <property type="match status" value="1"/>
</dbReference>
<reference evidence="1" key="1">
    <citation type="journal article" date="2020" name="Microb. Genom.">
        <title>Genetic diversity of clinical and environmental Mucorales isolates obtained from an investigation of mucormycosis cases among solid organ transplant recipients.</title>
        <authorList>
            <person name="Nguyen M.H."/>
            <person name="Kaul D."/>
            <person name="Muto C."/>
            <person name="Cheng S.J."/>
            <person name="Richter R.A."/>
            <person name="Bruno V.M."/>
            <person name="Liu G."/>
            <person name="Beyhan S."/>
            <person name="Sundermann A.J."/>
            <person name="Mounaud S."/>
            <person name="Pasculle A.W."/>
            <person name="Nierman W.C."/>
            <person name="Driscoll E."/>
            <person name="Cumbie R."/>
            <person name="Clancy C.J."/>
            <person name="Dupont C.L."/>
        </authorList>
    </citation>
    <scope>NUCLEOTIDE SEQUENCE</scope>
    <source>
        <strain evidence="1">GL16</strain>
    </source>
</reference>
<dbReference type="OrthoDB" id="413314at2759"/>
<dbReference type="AlphaFoldDB" id="A0A9P6XUZ3"/>
<proteinExistence type="predicted"/>